<evidence type="ECO:0000256" key="2">
    <source>
        <dbReference type="ARBA" id="ARBA00022598"/>
    </source>
</evidence>
<feature type="binding site" evidence="7">
    <location>
        <position position="129"/>
    </location>
    <ligand>
        <name>Mg(2+)</name>
        <dbReference type="ChEBI" id="CHEBI:18420"/>
        <label>1</label>
    </ligand>
</feature>
<dbReference type="InterPro" id="IPR004809">
    <property type="entry name" value="Gln_synth_I"/>
</dbReference>
<dbReference type="InterPro" id="IPR014746">
    <property type="entry name" value="Gln_synth/guanido_kin_cat_dom"/>
</dbReference>
<dbReference type="STRING" id="459349.CLOAM0630"/>
<keyword evidence="2 12" id="KW-0436">Ligase</keyword>
<dbReference type="PROSITE" id="PS51986">
    <property type="entry name" value="GS_BETA_GRASP"/>
    <property type="match status" value="1"/>
</dbReference>
<organism evidence="12 13">
    <name type="scientific">Cloacimonas acidaminovorans (strain Evry)</name>
    <dbReference type="NCBI Taxonomy" id="459349"/>
    <lineage>
        <taxon>Bacteria</taxon>
        <taxon>Pseudomonadati</taxon>
        <taxon>Candidatus Cloacimonadota</taxon>
        <taxon>Candidatus Cloacimonadia</taxon>
        <taxon>Candidatus Cloacimonadales</taxon>
        <taxon>Candidatus Cloacimonadaceae</taxon>
        <taxon>Candidatus Cloacimonas</taxon>
    </lineage>
</organism>
<feature type="binding site" evidence="7">
    <location>
        <position position="358"/>
    </location>
    <ligand>
        <name>Mg(2+)</name>
        <dbReference type="ChEBI" id="CHEBI:18420"/>
        <label>1</label>
    </ligand>
</feature>
<comment type="cofactor">
    <cofactor evidence="7">
        <name>Mg(2+)</name>
        <dbReference type="ChEBI" id="CHEBI:18420"/>
    </cofactor>
    <text evidence="7">Binds 2 Mg(2+) ions per subunit.</text>
</comment>
<keyword evidence="13" id="KW-1185">Reference proteome</keyword>
<protein>
    <submittedName>
        <fullName evidence="12">Glutamine synthetase (Glutamate--ammonia ligase)</fullName>
        <ecNumber evidence="12">6.3.1.2</ecNumber>
    </submittedName>
</protein>
<evidence type="ECO:0000256" key="7">
    <source>
        <dbReference type="PIRSR" id="PIRSR604809-3"/>
    </source>
</evidence>
<dbReference type="EMBL" id="CU466930">
    <property type="protein sequence ID" value="CAO80515.1"/>
    <property type="molecule type" value="Genomic_DNA"/>
</dbReference>
<dbReference type="GO" id="GO:0016020">
    <property type="term" value="C:membrane"/>
    <property type="evidence" value="ECO:0007669"/>
    <property type="project" value="TreeGrafter"/>
</dbReference>
<dbReference type="HOGENOM" id="CLU_017290_1_2_0"/>
<feature type="domain" description="GS beta-grasp" evidence="10">
    <location>
        <begin position="13"/>
        <end position="96"/>
    </location>
</feature>
<dbReference type="SMART" id="SM01230">
    <property type="entry name" value="Gln-synt_C"/>
    <property type="match status" value="1"/>
</dbReference>
<keyword evidence="7" id="KW-0479">Metal-binding</keyword>
<dbReference type="Proteomes" id="UP000002019">
    <property type="component" value="Chromosome"/>
</dbReference>
<feature type="binding site" evidence="7">
    <location>
        <position position="131"/>
    </location>
    <ligand>
        <name>Mg(2+)</name>
        <dbReference type="ChEBI" id="CHEBI:18420"/>
        <label>1</label>
    </ligand>
</feature>
<keyword evidence="7" id="KW-0460">Magnesium</keyword>
<dbReference type="PANTHER" id="PTHR43407">
    <property type="entry name" value="GLUTAMINE SYNTHETASE"/>
    <property type="match status" value="1"/>
</dbReference>
<evidence type="ECO:0000256" key="1">
    <source>
        <dbReference type="ARBA" id="ARBA00009897"/>
    </source>
</evidence>
<dbReference type="eggNOG" id="COG0174">
    <property type="taxonomic scope" value="Bacteria"/>
</dbReference>
<dbReference type="GO" id="GO:0005524">
    <property type="term" value="F:ATP binding"/>
    <property type="evidence" value="ECO:0007669"/>
    <property type="project" value="UniProtKB-KW"/>
</dbReference>
<sequence>MELKELQHLILANEVKAVDLKYCGLDGKWYHITFPARNIAEVMEIGIPFDGSSIPGMRSVESGDMVLMPDSKTAHLESFYETPTLRMICSICDAETRLGVKKDPRSVALRAHNYLLSTGIADMSTWIPELEFHLFDSVQYCSDSFSAGYNITSSECKEALPDENEDPGSLSLQGVKGYHIDTPFDQFYEIRQKIVELIEEQDIKVRYHHHEVGISAQEEIETELLAFPKICDDVMIMKDIIRKTALQYGLTATFMPKPVFGHAGNGMHFHIMLHKNGKNLFYKKGGYADLSEEAIWFIGGILIHGRALVAFTNPSTNSFKRLLPGFEAPVKLFYGLANRSAAIRIPKYANTPETKRFEFRTGDGTCNPYLAMSAILLAGLDGIKKQIDPAKYNLGPFDDNVFAWSEDKKAQLLSIPTDLKEAMQALKEDHQFLLEGDVFNEELIESHIELKLKENEAVSARPHPHEMLLYYNL</sequence>
<feature type="domain" description="GS catalytic" evidence="11">
    <location>
        <begin position="104"/>
        <end position="473"/>
    </location>
</feature>
<dbReference type="Pfam" id="PF03951">
    <property type="entry name" value="Gln-synt_N"/>
    <property type="match status" value="1"/>
</dbReference>
<gene>
    <name evidence="12" type="primary">glnA</name>
    <name evidence="12" type="ordered locus">CLOAM0630</name>
</gene>
<dbReference type="Gene3D" id="3.30.590.10">
    <property type="entry name" value="Glutamine synthetase/guanido kinase, catalytic domain"/>
    <property type="match status" value="1"/>
</dbReference>
<dbReference type="GO" id="GO:0005737">
    <property type="term" value="C:cytoplasm"/>
    <property type="evidence" value="ECO:0007669"/>
    <property type="project" value="TreeGrafter"/>
</dbReference>
<dbReference type="GO" id="GO:0019740">
    <property type="term" value="P:nitrogen utilization"/>
    <property type="evidence" value="ECO:0007669"/>
    <property type="project" value="TreeGrafter"/>
</dbReference>
<keyword evidence="4 6" id="KW-0067">ATP-binding</keyword>
<feature type="binding site" evidence="6">
    <location>
        <position position="339"/>
    </location>
    <ligand>
        <name>ATP</name>
        <dbReference type="ChEBI" id="CHEBI:30616"/>
    </ligand>
</feature>
<dbReference type="InterPro" id="IPR008147">
    <property type="entry name" value="Gln_synt_N"/>
</dbReference>
<dbReference type="InterPro" id="IPR036651">
    <property type="entry name" value="Gln_synt_N_sf"/>
</dbReference>
<evidence type="ECO:0000256" key="4">
    <source>
        <dbReference type="ARBA" id="ARBA00022840"/>
    </source>
</evidence>
<evidence type="ECO:0000259" key="10">
    <source>
        <dbReference type="PROSITE" id="PS51986"/>
    </source>
</evidence>
<name>B0VJT1_CLOAI</name>
<dbReference type="GO" id="GO:0046872">
    <property type="term" value="F:metal ion binding"/>
    <property type="evidence" value="ECO:0007669"/>
    <property type="project" value="UniProtKB-KW"/>
</dbReference>
<dbReference type="SUPFAM" id="SSF55931">
    <property type="entry name" value="Glutamine synthetase/guanido kinase"/>
    <property type="match status" value="1"/>
</dbReference>
<feature type="binding site" evidence="5">
    <location>
        <position position="321"/>
    </location>
    <ligand>
        <name>L-glutamate</name>
        <dbReference type="ChEBI" id="CHEBI:29985"/>
    </ligand>
</feature>
<evidence type="ECO:0000313" key="13">
    <source>
        <dbReference type="Proteomes" id="UP000002019"/>
    </source>
</evidence>
<feature type="binding site" evidence="7">
    <location>
        <position position="219"/>
    </location>
    <ligand>
        <name>Mg(2+)</name>
        <dbReference type="ChEBI" id="CHEBI:18420"/>
        <label>2</label>
    </ligand>
</feature>
<dbReference type="PROSITE" id="PS51987">
    <property type="entry name" value="GS_CATALYTIC"/>
    <property type="match status" value="1"/>
</dbReference>
<evidence type="ECO:0000256" key="3">
    <source>
        <dbReference type="ARBA" id="ARBA00022741"/>
    </source>
</evidence>
<dbReference type="Pfam" id="PF00120">
    <property type="entry name" value="Gln-synt_C"/>
    <property type="match status" value="1"/>
</dbReference>
<feature type="binding site" evidence="5">
    <location>
        <position position="339"/>
    </location>
    <ligand>
        <name>L-glutamate</name>
        <dbReference type="ChEBI" id="CHEBI:29985"/>
    </ligand>
</feature>
<feature type="binding site" evidence="7">
    <location>
        <position position="268"/>
    </location>
    <ligand>
        <name>Mg(2+)</name>
        <dbReference type="ChEBI" id="CHEBI:18420"/>
        <label>1</label>
    </ligand>
</feature>
<dbReference type="Gene3D" id="3.10.20.70">
    <property type="entry name" value="Glutamine synthetase, N-terminal domain"/>
    <property type="match status" value="1"/>
</dbReference>
<evidence type="ECO:0000256" key="6">
    <source>
        <dbReference type="PIRSR" id="PIRSR604809-2"/>
    </source>
</evidence>
<evidence type="ECO:0000256" key="8">
    <source>
        <dbReference type="PROSITE-ProRule" id="PRU01330"/>
    </source>
</evidence>
<dbReference type="GO" id="GO:0006542">
    <property type="term" value="P:glutamine biosynthetic process"/>
    <property type="evidence" value="ECO:0007669"/>
    <property type="project" value="InterPro"/>
</dbReference>
<proteinExistence type="inferred from homology"/>
<feature type="binding site" evidence="5">
    <location>
        <position position="327"/>
    </location>
    <ligand>
        <name>L-glutamate</name>
        <dbReference type="ChEBI" id="CHEBI:29985"/>
    </ligand>
</feature>
<evidence type="ECO:0000256" key="9">
    <source>
        <dbReference type="RuleBase" id="RU000384"/>
    </source>
</evidence>
<reference evidence="12 13" key="1">
    <citation type="journal article" date="2008" name="J. Bacteriol.">
        <title>'Candidatus Cloacamonas acidaminovorans': genome sequence reconstruction provides a first glimpse of a new bacterial division.</title>
        <authorList>
            <person name="Pelletier E."/>
            <person name="Kreimeyer A."/>
            <person name="Bocs S."/>
            <person name="Rouy Z."/>
            <person name="Gyapay G."/>
            <person name="Chouari R."/>
            <person name="Riviere D."/>
            <person name="Ganesan A."/>
            <person name="Daegelen P."/>
            <person name="Sghir A."/>
            <person name="Cohen G.N."/>
            <person name="Medigue C."/>
            <person name="Weissenbach J."/>
            <person name="Le Paslier D."/>
        </authorList>
    </citation>
    <scope>NUCLEOTIDE SEQUENCE [LARGE SCALE GENOMIC DNA]</scope>
    <source>
        <strain evidence="13">Evry</strain>
    </source>
</reference>
<dbReference type="RefSeq" id="WP_015424375.1">
    <property type="nucleotide sequence ID" value="NC_020449.1"/>
</dbReference>
<comment type="similarity">
    <text evidence="1 8 9">Belongs to the glutamine synthetase family.</text>
</comment>
<accession>B0VJT1</accession>
<evidence type="ECO:0000313" key="12">
    <source>
        <dbReference type="EMBL" id="CAO80515.1"/>
    </source>
</evidence>
<dbReference type="KEGG" id="caci:CLOAM0630"/>
<dbReference type="EC" id="6.3.1.2" evidence="12"/>
<dbReference type="NCBIfam" id="TIGR00653">
    <property type="entry name" value="GlnA"/>
    <property type="match status" value="1"/>
</dbReference>
<evidence type="ECO:0000259" key="11">
    <source>
        <dbReference type="PROSITE" id="PS51987"/>
    </source>
</evidence>
<dbReference type="GO" id="GO:0004356">
    <property type="term" value="F:glutamine synthetase activity"/>
    <property type="evidence" value="ECO:0007669"/>
    <property type="project" value="UniProtKB-EC"/>
</dbReference>
<feature type="binding site" evidence="7">
    <location>
        <position position="211"/>
    </location>
    <ligand>
        <name>Mg(2+)</name>
        <dbReference type="ChEBI" id="CHEBI:18420"/>
        <label>1</label>
    </ligand>
</feature>
<evidence type="ECO:0000256" key="5">
    <source>
        <dbReference type="PIRSR" id="PIRSR604809-1"/>
    </source>
</evidence>
<dbReference type="PANTHER" id="PTHR43407:SF1">
    <property type="entry name" value="LENGSIN"/>
    <property type="match status" value="1"/>
</dbReference>
<keyword evidence="3 6" id="KW-0547">Nucleotide-binding</keyword>
<dbReference type="OrthoDB" id="9807095at2"/>
<dbReference type="AlphaFoldDB" id="B0VJT1"/>
<feature type="binding site" evidence="5">
    <location>
        <position position="360"/>
    </location>
    <ligand>
        <name>L-glutamate</name>
        <dbReference type="ChEBI" id="CHEBI:29985"/>
    </ligand>
</feature>
<dbReference type="SUPFAM" id="SSF54368">
    <property type="entry name" value="Glutamine synthetase, N-terminal domain"/>
    <property type="match status" value="1"/>
</dbReference>
<dbReference type="InterPro" id="IPR008146">
    <property type="entry name" value="Gln_synth_cat_dom"/>
</dbReference>